<gene>
    <name evidence="4" type="ORF">BT93_L1521</name>
</gene>
<keyword evidence="5" id="KW-1185">Reference proteome</keyword>
<dbReference type="OrthoDB" id="10013825at2759"/>
<accession>A0A8T0CRX7</accession>
<dbReference type="GO" id="GO:0004867">
    <property type="term" value="F:serine-type endopeptidase inhibitor activity"/>
    <property type="evidence" value="ECO:0007669"/>
    <property type="project" value="UniProtKB-KW"/>
</dbReference>
<comment type="caution">
    <text evidence="4">The sequence shown here is derived from an EMBL/GenBank/DDBJ whole genome shotgun (WGS) entry which is preliminary data.</text>
</comment>
<keyword evidence="2" id="KW-0646">Protease inhibitor</keyword>
<dbReference type="Proteomes" id="UP000806378">
    <property type="component" value="Unassembled WGS sequence"/>
</dbReference>
<dbReference type="GO" id="GO:0009611">
    <property type="term" value="P:response to wounding"/>
    <property type="evidence" value="ECO:0007669"/>
    <property type="project" value="InterPro"/>
</dbReference>
<evidence type="ECO:0000256" key="2">
    <source>
        <dbReference type="ARBA" id="ARBA00022690"/>
    </source>
</evidence>
<reference evidence="4" key="1">
    <citation type="submission" date="2020-05" db="EMBL/GenBank/DDBJ databases">
        <title>WGS assembly of Corymbia citriodora subspecies variegata.</title>
        <authorList>
            <person name="Barry K."/>
            <person name="Hundley H."/>
            <person name="Shu S."/>
            <person name="Jenkins J."/>
            <person name="Grimwood J."/>
            <person name="Baten A."/>
        </authorList>
    </citation>
    <scope>NUCLEOTIDE SEQUENCE</scope>
    <source>
        <strain evidence="4">CV2-018</strain>
    </source>
</reference>
<dbReference type="Gene3D" id="3.30.10.10">
    <property type="entry name" value="Trypsin Inhibitor V, subunit A"/>
    <property type="match status" value="1"/>
</dbReference>
<evidence type="ECO:0000256" key="1">
    <source>
        <dbReference type="ARBA" id="ARBA00008210"/>
    </source>
</evidence>
<dbReference type="Pfam" id="PF00280">
    <property type="entry name" value="potato_inhibit"/>
    <property type="match status" value="1"/>
</dbReference>
<dbReference type="InterPro" id="IPR036354">
    <property type="entry name" value="Prot_inh_pot1_sf"/>
</dbReference>
<dbReference type="Gramene" id="rna-gnl|WGS:JABURB|Cocit.L1521.1">
    <property type="protein sequence ID" value="cds-KAF7848839.1"/>
    <property type="gene ID" value="gene-BT93_L1521"/>
</dbReference>
<dbReference type="InterPro" id="IPR000864">
    <property type="entry name" value="Prot_inh_pot1"/>
</dbReference>
<dbReference type="PANTHER" id="PTHR33091:SF94">
    <property type="entry name" value="PROTEASE INHIBITOR PROTEIN"/>
    <property type="match status" value="1"/>
</dbReference>
<sequence>MSSITRRSYPPCDGSAGPCVGPDGKPAVWPDLVGQNGEKAKAVIEKDNKRVTVVLIKYGKEKGLTDHCCNRVYLWIDEKGNVCQTPMAG</sequence>
<dbReference type="AlphaFoldDB" id="A0A8T0CRX7"/>
<name>A0A8T0CRX7_CORYI</name>
<protein>
    <recommendedName>
        <fullName evidence="6">Proteinase inhibitor</fullName>
    </recommendedName>
</protein>
<proteinExistence type="inferred from homology"/>
<evidence type="ECO:0000256" key="3">
    <source>
        <dbReference type="ARBA" id="ARBA00022900"/>
    </source>
</evidence>
<evidence type="ECO:0000313" key="4">
    <source>
        <dbReference type="EMBL" id="KAF7848839.1"/>
    </source>
</evidence>
<dbReference type="PANTHER" id="PTHR33091">
    <property type="entry name" value="PROTEIN, PUTATIVE, EXPRESSED-RELATED"/>
    <property type="match status" value="1"/>
</dbReference>
<dbReference type="SUPFAM" id="SSF54654">
    <property type="entry name" value="CI-2 family of serine protease inhibitors"/>
    <property type="match status" value="1"/>
</dbReference>
<evidence type="ECO:0000313" key="5">
    <source>
        <dbReference type="Proteomes" id="UP000806378"/>
    </source>
</evidence>
<keyword evidence="3" id="KW-0722">Serine protease inhibitor</keyword>
<evidence type="ECO:0008006" key="6">
    <source>
        <dbReference type="Google" id="ProtNLM"/>
    </source>
</evidence>
<organism evidence="4 5">
    <name type="scientific">Corymbia citriodora subsp. variegata</name>
    <dbReference type="NCBI Taxonomy" id="360336"/>
    <lineage>
        <taxon>Eukaryota</taxon>
        <taxon>Viridiplantae</taxon>
        <taxon>Streptophyta</taxon>
        <taxon>Embryophyta</taxon>
        <taxon>Tracheophyta</taxon>
        <taxon>Spermatophyta</taxon>
        <taxon>Magnoliopsida</taxon>
        <taxon>eudicotyledons</taxon>
        <taxon>Gunneridae</taxon>
        <taxon>Pentapetalae</taxon>
        <taxon>rosids</taxon>
        <taxon>malvids</taxon>
        <taxon>Myrtales</taxon>
        <taxon>Myrtaceae</taxon>
        <taxon>Myrtoideae</taxon>
        <taxon>Eucalypteae</taxon>
        <taxon>Corymbia</taxon>
    </lineage>
</organism>
<dbReference type="EMBL" id="MU089960">
    <property type="protein sequence ID" value="KAF7848839.1"/>
    <property type="molecule type" value="Genomic_DNA"/>
</dbReference>
<comment type="similarity">
    <text evidence="1">Belongs to the protease inhibitor I13 (potato type I serine protease inhibitor) family.</text>
</comment>